<comment type="caution">
    <text evidence="4">The sequence shown here is derived from an EMBL/GenBank/DDBJ whole genome shotgun (WGS) entry which is preliminary data.</text>
</comment>
<dbReference type="InterPro" id="IPR000683">
    <property type="entry name" value="Gfo/Idh/MocA-like_OxRdtase_N"/>
</dbReference>
<dbReference type="AlphaFoldDB" id="A0A9P9DXU7"/>
<comment type="similarity">
    <text evidence="1">Belongs to the Gfo/Idh/MocA family.</text>
</comment>
<dbReference type="Gene3D" id="3.40.50.720">
    <property type="entry name" value="NAD(P)-binding Rossmann-like Domain"/>
    <property type="match status" value="1"/>
</dbReference>
<dbReference type="InterPro" id="IPR055170">
    <property type="entry name" value="GFO_IDH_MocA-like_dom"/>
</dbReference>
<sequence>MPIGVAIIGAGLFVQEEYLPAVQACNLLSLKAVFSRSEASATALATKDSIDTYFDTPATPGRSIDDLLARADIQAVIIAIPIVPQFDYIKKAMAAGKHVLSEKPVANDIDKANKLIDYHQSCGGSALWGVAENYRFLPGTLYAAEQLKKIGGLVQTFKVNLFLRIPDDDRFLATEWRKNPIHQGGFLLDGGIHFVAGLRDLLAGAGEYIKEVVAYTSQLDARTPPFETVHALLRTDKGAAGTFSQSFMTEFKGGFEFEVVTQKGAVIFTPMGVEVTTKDAKGEKCTHKVDHPLNHGIKNVVGTFAKGVRDGKLAEQFSPAEALADLCVLQAMFESNGHLKTVL</sequence>
<name>A0A9P9DXU7_9HYPO</name>
<dbReference type="SUPFAM" id="SSF51735">
    <property type="entry name" value="NAD(P)-binding Rossmann-fold domains"/>
    <property type="match status" value="1"/>
</dbReference>
<accession>A0A9P9DXU7</accession>
<dbReference type="PANTHER" id="PTHR42840:SF5">
    <property type="entry name" value="NAD(P)-BINDING ROSSMANN-FOLD SUPERFAMILY PROTEIN"/>
    <property type="match status" value="1"/>
</dbReference>
<protein>
    <recommendedName>
        <fullName evidence="6">Gfo/Idh/MocA-like oxidoreductase N-terminal domain-containing protein</fullName>
    </recommendedName>
</protein>
<dbReference type="GO" id="GO:0005737">
    <property type="term" value="C:cytoplasm"/>
    <property type="evidence" value="ECO:0007669"/>
    <property type="project" value="TreeGrafter"/>
</dbReference>
<dbReference type="OrthoDB" id="64915at2759"/>
<evidence type="ECO:0000313" key="5">
    <source>
        <dbReference type="Proteomes" id="UP000717696"/>
    </source>
</evidence>
<gene>
    <name evidence="4" type="ORF">B0J13DRAFT_645723</name>
</gene>
<feature type="domain" description="Gfo/Idh/MocA-like oxidoreductase N-terminal" evidence="2">
    <location>
        <begin position="3"/>
        <end position="120"/>
    </location>
</feature>
<dbReference type="EMBL" id="JAGMUU010000022">
    <property type="protein sequence ID" value="KAH7127735.1"/>
    <property type="molecule type" value="Genomic_DNA"/>
</dbReference>
<dbReference type="Proteomes" id="UP000717696">
    <property type="component" value="Unassembled WGS sequence"/>
</dbReference>
<dbReference type="GO" id="GO:0016491">
    <property type="term" value="F:oxidoreductase activity"/>
    <property type="evidence" value="ECO:0007669"/>
    <property type="project" value="TreeGrafter"/>
</dbReference>
<dbReference type="InterPro" id="IPR036291">
    <property type="entry name" value="NAD(P)-bd_dom_sf"/>
</dbReference>
<evidence type="ECO:0000259" key="2">
    <source>
        <dbReference type="Pfam" id="PF01408"/>
    </source>
</evidence>
<keyword evidence="5" id="KW-1185">Reference proteome</keyword>
<dbReference type="Pfam" id="PF22725">
    <property type="entry name" value="GFO_IDH_MocA_C3"/>
    <property type="match status" value="1"/>
</dbReference>
<reference evidence="4" key="1">
    <citation type="journal article" date="2021" name="Nat. Commun.">
        <title>Genetic determinants of endophytism in the Arabidopsis root mycobiome.</title>
        <authorList>
            <person name="Mesny F."/>
            <person name="Miyauchi S."/>
            <person name="Thiergart T."/>
            <person name="Pickel B."/>
            <person name="Atanasova L."/>
            <person name="Karlsson M."/>
            <person name="Huettel B."/>
            <person name="Barry K.W."/>
            <person name="Haridas S."/>
            <person name="Chen C."/>
            <person name="Bauer D."/>
            <person name="Andreopoulos W."/>
            <person name="Pangilinan J."/>
            <person name="LaButti K."/>
            <person name="Riley R."/>
            <person name="Lipzen A."/>
            <person name="Clum A."/>
            <person name="Drula E."/>
            <person name="Henrissat B."/>
            <person name="Kohler A."/>
            <person name="Grigoriev I.V."/>
            <person name="Martin F.M."/>
            <person name="Hacquard S."/>
        </authorList>
    </citation>
    <scope>NUCLEOTIDE SEQUENCE</scope>
    <source>
        <strain evidence="4">MPI-CAGE-AT-0021</strain>
    </source>
</reference>
<evidence type="ECO:0008006" key="6">
    <source>
        <dbReference type="Google" id="ProtNLM"/>
    </source>
</evidence>
<dbReference type="GO" id="GO:0006740">
    <property type="term" value="P:NADPH regeneration"/>
    <property type="evidence" value="ECO:0007669"/>
    <property type="project" value="TreeGrafter"/>
</dbReference>
<dbReference type="PANTHER" id="PTHR42840">
    <property type="entry name" value="NAD(P)-BINDING ROSSMANN-FOLD SUPERFAMILY PROTEIN-RELATED"/>
    <property type="match status" value="1"/>
</dbReference>
<dbReference type="SUPFAM" id="SSF55347">
    <property type="entry name" value="Glyceraldehyde-3-phosphate dehydrogenase-like, C-terminal domain"/>
    <property type="match status" value="1"/>
</dbReference>
<dbReference type="GO" id="GO:0000166">
    <property type="term" value="F:nucleotide binding"/>
    <property type="evidence" value="ECO:0007669"/>
    <property type="project" value="InterPro"/>
</dbReference>
<proteinExistence type="inferred from homology"/>
<dbReference type="Gene3D" id="3.30.360.10">
    <property type="entry name" value="Dihydrodipicolinate Reductase, domain 2"/>
    <property type="match status" value="1"/>
</dbReference>
<feature type="domain" description="GFO/IDH/MocA-like oxidoreductase" evidence="3">
    <location>
        <begin position="166"/>
        <end position="266"/>
    </location>
</feature>
<evidence type="ECO:0000259" key="3">
    <source>
        <dbReference type="Pfam" id="PF22725"/>
    </source>
</evidence>
<evidence type="ECO:0000256" key="1">
    <source>
        <dbReference type="ARBA" id="ARBA00010928"/>
    </source>
</evidence>
<evidence type="ECO:0000313" key="4">
    <source>
        <dbReference type="EMBL" id="KAH7127735.1"/>
    </source>
</evidence>
<dbReference type="Pfam" id="PF01408">
    <property type="entry name" value="GFO_IDH_MocA"/>
    <property type="match status" value="1"/>
</dbReference>
<organism evidence="4 5">
    <name type="scientific">Dactylonectria estremocensis</name>
    <dbReference type="NCBI Taxonomy" id="1079267"/>
    <lineage>
        <taxon>Eukaryota</taxon>
        <taxon>Fungi</taxon>
        <taxon>Dikarya</taxon>
        <taxon>Ascomycota</taxon>
        <taxon>Pezizomycotina</taxon>
        <taxon>Sordariomycetes</taxon>
        <taxon>Hypocreomycetidae</taxon>
        <taxon>Hypocreales</taxon>
        <taxon>Nectriaceae</taxon>
        <taxon>Dactylonectria</taxon>
    </lineage>
</organism>